<protein>
    <submittedName>
        <fullName evidence="2">GLPGLI family protein</fullName>
    </submittedName>
</protein>
<keyword evidence="3" id="KW-1185">Reference proteome</keyword>
<comment type="caution">
    <text evidence="2">The sequence shown here is derived from an EMBL/GenBank/DDBJ whole genome shotgun (WGS) entry which is preliminary data.</text>
</comment>
<sequence>MKTGTIKSIILLCLLCCAGRGYAQHVTFLQQGRIEYEKRKNMHALLDESFGDDNQSIKELVKKETPNFKVTYFDLLFDQQTTLFKPGRDNPDNSRQLMEDGPGEANIIYSLLEKQESISQKKVFEQTYLVTDSIRRIKWKITDETRKIAGFDCRRANAVIMDSIYVVAFYTDAIITPGGPESFTGLPGMILGLAMPHEHITWFATKVLMDDRNNNAWQPPAKGKKVNKKELEAAMEKAVKGWGSYGKPYIKAVLL</sequence>
<dbReference type="EMBL" id="JAPDNS010000002">
    <property type="protein sequence ID" value="MCW3485907.1"/>
    <property type="molecule type" value="Genomic_DNA"/>
</dbReference>
<evidence type="ECO:0000313" key="2">
    <source>
        <dbReference type="EMBL" id="MCW3485907.1"/>
    </source>
</evidence>
<dbReference type="NCBIfam" id="TIGR01200">
    <property type="entry name" value="GLPGLI"/>
    <property type="match status" value="1"/>
</dbReference>
<keyword evidence="1" id="KW-0732">Signal</keyword>
<evidence type="ECO:0000256" key="1">
    <source>
        <dbReference type="SAM" id="SignalP"/>
    </source>
</evidence>
<gene>
    <name evidence="2" type="ORF">OL497_18530</name>
</gene>
<dbReference type="RefSeq" id="WP_264732724.1">
    <property type="nucleotide sequence ID" value="NZ_JAPDNR010000001.1"/>
</dbReference>
<dbReference type="InterPro" id="IPR005901">
    <property type="entry name" value="GLPGLI"/>
</dbReference>
<organism evidence="2 3">
    <name type="scientific">Chitinophaga nivalis</name>
    <dbReference type="NCBI Taxonomy" id="2991709"/>
    <lineage>
        <taxon>Bacteria</taxon>
        <taxon>Pseudomonadati</taxon>
        <taxon>Bacteroidota</taxon>
        <taxon>Chitinophagia</taxon>
        <taxon>Chitinophagales</taxon>
        <taxon>Chitinophagaceae</taxon>
        <taxon>Chitinophaga</taxon>
    </lineage>
</organism>
<dbReference type="Pfam" id="PF09697">
    <property type="entry name" value="Porph_ging"/>
    <property type="match status" value="1"/>
</dbReference>
<feature type="signal peptide" evidence="1">
    <location>
        <begin position="1"/>
        <end position="23"/>
    </location>
</feature>
<dbReference type="Proteomes" id="UP001207742">
    <property type="component" value="Unassembled WGS sequence"/>
</dbReference>
<accession>A0ABT3IPK4</accession>
<reference evidence="2 3" key="1">
    <citation type="submission" date="2022-10" db="EMBL/GenBank/DDBJ databases">
        <title>Chitinophaga nivalis PC15 sp. nov., isolated from Pyeongchang county, South Korea.</title>
        <authorList>
            <person name="Trinh H.N."/>
        </authorList>
    </citation>
    <scope>NUCLEOTIDE SEQUENCE [LARGE SCALE GENOMIC DNA]</scope>
    <source>
        <strain evidence="2 3">PC14</strain>
    </source>
</reference>
<evidence type="ECO:0000313" key="3">
    <source>
        <dbReference type="Proteomes" id="UP001207742"/>
    </source>
</evidence>
<proteinExistence type="predicted"/>
<feature type="chain" id="PRO_5046979785" evidence="1">
    <location>
        <begin position="24"/>
        <end position="255"/>
    </location>
</feature>
<name>A0ABT3IPK4_9BACT</name>